<reference evidence="2 3" key="1">
    <citation type="journal article" date="2024" name="G3 (Bethesda)">
        <title>Genome assembly of Hibiscus sabdariffa L. provides insights into metabolisms of medicinal natural products.</title>
        <authorList>
            <person name="Kim T."/>
        </authorList>
    </citation>
    <scope>NUCLEOTIDE SEQUENCE [LARGE SCALE GENOMIC DNA]</scope>
    <source>
        <strain evidence="2">TK-2024</strain>
        <tissue evidence="2">Old leaves</tissue>
    </source>
</reference>
<feature type="region of interest" description="Disordered" evidence="1">
    <location>
        <begin position="55"/>
        <end position="74"/>
    </location>
</feature>
<evidence type="ECO:0000256" key="1">
    <source>
        <dbReference type="SAM" id="MobiDB-lite"/>
    </source>
</evidence>
<evidence type="ECO:0000313" key="2">
    <source>
        <dbReference type="EMBL" id="KAK9025217.1"/>
    </source>
</evidence>
<keyword evidence="3" id="KW-1185">Reference proteome</keyword>
<dbReference type="Proteomes" id="UP001396334">
    <property type="component" value="Unassembled WGS sequence"/>
</dbReference>
<dbReference type="EMBL" id="JBBPBN010000014">
    <property type="protein sequence ID" value="KAK9025217.1"/>
    <property type="molecule type" value="Genomic_DNA"/>
</dbReference>
<gene>
    <name evidence="2" type="ORF">V6N11_065113</name>
</gene>
<feature type="compositionally biased region" description="Basic and acidic residues" evidence="1">
    <location>
        <begin position="56"/>
        <end position="74"/>
    </location>
</feature>
<protein>
    <submittedName>
        <fullName evidence="2">Uncharacterized protein</fullName>
    </submittedName>
</protein>
<sequence length="74" mass="7499">MWMGAASLDWADGRDGGGVGADPMGEAGVDCLLSCVAGVAAGVICRELIGLGRTQKQQDLKEGSCTEATPSEKT</sequence>
<organism evidence="2 3">
    <name type="scientific">Hibiscus sabdariffa</name>
    <name type="common">roselle</name>
    <dbReference type="NCBI Taxonomy" id="183260"/>
    <lineage>
        <taxon>Eukaryota</taxon>
        <taxon>Viridiplantae</taxon>
        <taxon>Streptophyta</taxon>
        <taxon>Embryophyta</taxon>
        <taxon>Tracheophyta</taxon>
        <taxon>Spermatophyta</taxon>
        <taxon>Magnoliopsida</taxon>
        <taxon>eudicotyledons</taxon>
        <taxon>Gunneridae</taxon>
        <taxon>Pentapetalae</taxon>
        <taxon>rosids</taxon>
        <taxon>malvids</taxon>
        <taxon>Malvales</taxon>
        <taxon>Malvaceae</taxon>
        <taxon>Malvoideae</taxon>
        <taxon>Hibiscus</taxon>
    </lineage>
</organism>
<accession>A0ABR2SJ97</accession>
<proteinExistence type="predicted"/>
<name>A0ABR2SJ97_9ROSI</name>
<comment type="caution">
    <text evidence="2">The sequence shown here is derived from an EMBL/GenBank/DDBJ whole genome shotgun (WGS) entry which is preliminary data.</text>
</comment>
<evidence type="ECO:0000313" key="3">
    <source>
        <dbReference type="Proteomes" id="UP001396334"/>
    </source>
</evidence>